<evidence type="ECO:0000256" key="3">
    <source>
        <dbReference type="ARBA" id="ARBA00011915"/>
    </source>
</evidence>
<dbReference type="GO" id="GO:0003860">
    <property type="term" value="F:3-hydroxyisobutyryl-CoA hydrolase activity"/>
    <property type="evidence" value="ECO:0007669"/>
    <property type="project" value="UniProtKB-EC"/>
</dbReference>
<dbReference type="CDD" id="cd06558">
    <property type="entry name" value="crotonase-like"/>
    <property type="match status" value="1"/>
</dbReference>
<dbReference type="Pfam" id="PF16113">
    <property type="entry name" value="ECH_2"/>
    <property type="match status" value="1"/>
</dbReference>
<sequence length="380" mass="42090">MKPKPIFRLLNFRHLSTKTPKNDYVLTEYVGDKSIITLNRPEALNALSTDIMNQLRDSLLQSSRDKSLIILKACAASRAFSSGGDMKEFATFSSHQFSYISLLIHAMVHLIHVSKIPVVSFMHGIAYGGGAALSHFSRYQIATEATRFGMPEAKLGFHANVGASYFLNRTVGRLGYYMALTGEPVKGADAVHAGFASHYCLSENLGRLEEAILRNRPEDVEGALEEVCEKSLPEFTLAPEMDVINRCFDAPTVGGIIRKLDGEKSIFAKNALSAIKSGAPTSLAVTLKQLQRGKDYSVEDSLAMEANLSVNFYKFPDVIEGTRIVLVDKGDAPKWSPPRLEDVTEELVEKHFEQHSSEDFRQLIRQFQRVINGEESSLGV</sequence>
<evidence type="ECO:0000256" key="1">
    <source>
        <dbReference type="ARBA" id="ARBA00001709"/>
    </source>
</evidence>
<name>A0A9N9XPY5_PHYSR</name>
<dbReference type="PANTHER" id="PTHR43176">
    <property type="entry name" value="3-HYDROXYISOBUTYRYL-COA HYDROLASE-RELATED"/>
    <property type="match status" value="1"/>
</dbReference>
<evidence type="ECO:0000256" key="6">
    <source>
        <dbReference type="ARBA" id="ARBA00024871"/>
    </source>
</evidence>
<dbReference type="InterPro" id="IPR045004">
    <property type="entry name" value="ECH_dom"/>
</dbReference>
<proteinExistence type="inferred from homology"/>
<reference evidence="9" key="1">
    <citation type="submission" date="2022-01" db="EMBL/GenBank/DDBJ databases">
        <authorList>
            <person name="King R."/>
        </authorList>
    </citation>
    <scope>NUCLEOTIDE SEQUENCE</scope>
</reference>
<feature type="domain" description="Enoyl-CoA hydratase/isomerase" evidence="8">
    <location>
        <begin position="35"/>
        <end position="352"/>
    </location>
</feature>
<dbReference type="PANTHER" id="PTHR43176:SF3">
    <property type="entry name" value="3-HYDROXYISOBUTYRYL-COA HYDROLASE, MITOCHONDRIAL"/>
    <property type="match status" value="1"/>
</dbReference>
<evidence type="ECO:0000256" key="7">
    <source>
        <dbReference type="ARBA" id="ARBA00031181"/>
    </source>
</evidence>
<dbReference type="InterPro" id="IPR029045">
    <property type="entry name" value="ClpP/crotonase-like_dom_sf"/>
</dbReference>
<dbReference type="GO" id="GO:0006574">
    <property type="term" value="P:L-valine catabolic process"/>
    <property type="evidence" value="ECO:0007669"/>
    <property type="project" value="TreeGrafter"/>
</dbReference>
<organism evidence="9 10">
    <name type="scientific">Phyllotreta striolata</name>
    <name type="common">Striped flea beetle</name>
    <name type="synonym">Crioceris striolata</name>
    <dbReference type="NCBI Taxonomy" id="444603"/>
    <lineage>
        <taxon>Eukaryota</taxon>
        <taxon>Metazoa</taxon>
        <taxon>Ecdysozoa</taxon>
        <taxon>Arthropoda</taxon>
        <taxon>Hexapoda</taxon>
        <taxon>Insecta</taxon>
        <taxon>Pterygota</taxon>
        <taxon>Neoptera</taxon>
        <taxon>Endopterygota</taxon>
        <taxon>Coleoptera</taxon>
        <taxon>Polyphaga</taxon>
        <taxon>Cucujiformia</taxon>
        <taxon>Chrysomeloidea</taxon>
        <taxon>Chrysomelidae</taxon>
        <taxon>Galerucinae</taxon>
        <taxon>Alticini</taxon>
        <taxon>Phyllotreta</taxon>
    </lineage>
</organism>
<protein>
    <recommendedName>
        <fullName evidence="4">3-hydroxyisobutyryl-CoA hydrolase, mitochondrial</fullName>
        <ecNumber evidence="3">3.1.2.4</ecNumber>
    </recommendedName>
    <alternativeName>
        <fullName evidence="7">3-hydroxyisobutyryl-coenzyme A hydrolase</fullName>
    </alternativeName>
</protein>
<accession>A0A9N9XPY5</accession>
<evidence type="ECO:0000256" key="4">
    <source>
        <dbReference type="ARBA" id="ARBA00016714"/>
    </source>
</evidence>
<dbReference type="Gene3D" id="3.90.226.10">
    <property type="entry name" value="2-enoyl-CoA Hydratase, Chain A, domain 1"/>
    <property type="match status" value="1"/>
</dbReference>
<dbReference type="EC" id="3.1.2.4" evidence="3"/>
<comment type="similarity">
    <text evidence="2">Belongs to the enoyl-CoA hydratase/isomerase family.</text>
</comment>
<evidence type="ECO:0000313" key="9">
    <source>
        <dbReference type="EMBL" id="CAG9861318.1"/>
    </source>
</evidence>
<comment type="catalytic activity">
    <reaction evidence="1">
        <text>3-hydroxy-2-methylpropanoyl-CoA + H2O = 3-hydroxy-2-methylpropanoate + CoA + H(+)</text>
        <dbReference type="Rhea" id="RHEA:20888"/>
        <dbReference type="ChEBI" id="CHEBI:11805"/>
        <dbReference type="ChEBI" id="CHEBI:15377"/>
        <dbReference type="ChEBI" id="CHEBI:15378"/>
        <dbReference type="ChEBI" id="CHEBI:57287"/>
        <dbReference type="ChEBI" id="CHEBI:57340"/>
        <dbReference type="EC" id="3.1.2.4"/>
    </reaction>
</comment>
<dbReference type="EMBL" id="OU900097">
    <property type="protein sequence ID" value="CAG9861318.1"/>
    <property type="molecule type" value="Genomic_DNA"/>
</dbReference>
<dbReference type="OrthoDB" id="1737613at2759"/>
<dbReference type="AlphaFoldDB" id="A0A9N9XPY5"/>
<comment type="function">
    <text evidence="6">Hydrolyzes 3-hydroxyisobutyryl-CoA (HIBYL-CoA), a saline catabolite. Has high activity toward isobutyryl-CoA. Could be an isobutyryl-CoA dehydrogenase that functions in valine catabolism. Also hydrolyzes 3-hydroxypropanoyl-CoA.</text>
</comment>
<gene>
    <name evidence="9" type="ORF">PHYEVI_LOCUS7660</name>
</gene>
<evidence type="ECO:0000256" key="5">
    <source>
        <dbReference type="ARBA" id="ARBA00022801"/>
    </source>
</evidence>
<dbReference type="Proteomes" id="UP001153712">
    <property type="component" value="Chromosome 4"/>
</dbReference>
<evidence type="ECO:0000256" key="2">
    <source>
        <dbReference type="ARBA" id="ARBA00005254"/>
    </source>
</evidence>
<dbReference type="SUPFAM" id="SSF52096">
    <property type="entry name" value="ClpP/crotonase"/>
    <property type="match status" value="1"/>
</dbReference>
<evidence type="ECO:0000313" key="10">
    <source>
        <dbReference type="Proteomes" id="UP001153712"/>
    </source>
</evidence>
<evidence type="ECO:0000259" key="8">
    <source>
        <dbReference type="Pfam" id="PF16113"/>
    </source>
</evidence>
<keyword evidence="5" id="KW-0378">Hydrolase</keyword>
<dbReference type="InterPro" id="IPR032259">
    <property type="entry name" value="HIBYL-CoA-H"/>
</dbReference>
<keyword evidence="10" id="KW-1185">Reference proteome</keyword>